<dbReference type="InterPro" id="IPR010451">
    <property type="entry name" value="Acetoacetate_decarboxylase"/>
</dbReference>
<evidence type="ECO:0000313" key="1">
    <source>
        <dbReference type="EMBL" id="AYC32998.1"/>
    </source>
</evidence>
<protein>
    <recommendedName>
        <fullName evidence="3">Acetoacetate decarboxylase</fullName>
    </recommendedName>
</protein>
<name>A0A385Z5Q3_9PSED</name>
<gene>
    <name evidence="1" type="ORF">D3880_11760</name>
</gene>
<dbReference type="Proteomes" id="UP000265560">
    <property type="component" value="Chromosome"/>
</dbReference>
<reference evidence="2" key="1">
    <citation type="submission" date="2018-09" db="EMBL/GenBank/DDBJ databases">
        <authorList>
            <person name="Zhu H."/>
        </authorList>
    </citation>
    <scope>NUCLEOTIDE SEQUENCE [LARGE SCALE GENOMIC DNA]</scope>
    <source>
        <strain evidence="2">K2W31S-8</strain>
    </source>
</reference>
<dbReference type="Gene3D" id="2.40.400.10">
    <property type="entry name" value="Acetoacetate decarboxylase-like"/>
    <property type="match status" value="1"/>
</dbReference>
<keyword evidence="2" id="KW-1185">Reference proteome</keyword>
<dbReference type="EMBL" id="CP032419">
    <property type="protein sequence ID" value="AYC32998.1"/>
    <property type="molecule type" value="Genomic_DNA"/>
</dbReference>
<proteinExistence type="predicted"/>
<accession>A0A385Z5Q3</accession>
<dbReference type="AlphaFoldDB" id="A0A385Z5Q3"/>
<evidence type="ECO:0008006" key="3">
    <source>
        <dbReference type="Google" id="ProtNLM"/>
    </source>
</evidence>
<sequence length="244" mass="26880">MTYIVRNGNNMPLQAPLIPDPFVPYNCPGNRTLNVYCRTDRAVIDRFLQPTPFHSVGDTILVYISDFTNCAKLPFMDAGIVIPVAYEGRAGGYFLFEYEDEDAAIAAGRDLWGYPKKFGEVELIEEDGRIHGCVLRKGVRIMEISCDLQESATPVQLATTPHLNIHVQPGPDGKILSRRIIERDTSPDFQLTHSVSGHASATLSSLPSDPLAELGPMEVLGGTYIVGDFYATETNGWGRTIGEF</sequence>
<dbReference type="Pfam" id="PF06314">
    <property type="entry name" value="ADC"/>
    <property type="match status" value="1"/>
</dbReference>
<dbReference type="GO" id="GO:0016829">
    <property type="term" value="F:lyase activity"/>
    <property type="evidence" value="ECO:0007669"/>
    <property type="project" value="InterPro"/>
</dbReference>
<dbReference type="KEGG" id="pcav:D3880_11760"/>
<organism evidence="1 2">
    <name type="scientific">Pseudomonas cavernae</name>
    <dbReference type="NCBI Taxonomy" id="2320867"/>
    <lineage>
        <taxon>Bacteria</taxon>
        <taxon>Pseudomonadati</taxon>
        <taxon>Pseudomonadota</taxon>
        <taxon>Gammaproteobacteria</taxon>
        <taxon>Pseudomonadales</taxon>
        <taxon>Pseudomonadaceae</taxon>
        <taxon>Pseudomonas</taxon>
    </lineage>
</organism>
<dbReference type="InterPro" id="IPR023375">
    <property type="entry name" value="ADC_dom_sf"/>
</dbReference>
<dbReference type="RefSeq" id="WP_119893617.1">
    <property type="nucleotide sequence ID" value="NZ_CP032419.1"/>
</dbReference>
<evidence type="ECO:0000313" key="2">
    <source>
        <dbReference type="Proteomes" id="UP000265560"/>
    </source>
</evidence>
<dbReference type="SUPFAM" id="SSF160104">
    <property type="entry name" value="Acetoacetate decarboxylase-like"/>
    <property type="match status" value="1"/>
</dbReference>
<dbReference type="OrthoDB" id="1633687at2"/>